<dbReference type="OrthoDB" id="4161159at2759"/>
<gene>
    <name evidence="2" type="ORF">Z519_05434</name>
</gene>
<organism evidence="2 3">
    <name type="scientific">Cladophialophora bantiana (strain ATCC 10958 / CBS 173.52 / CDC B-1940 / NIH 8579)</name>
    <name type="common">Xylohypha bantiana</name>
    <dbReference type="NCBI Taxonomy" id="1442370"/>
    <lineage>
        <taxon>Eukaryota</taxon>
        <taxon>Fungi</taxon>
        <taxon>Dikarya</taxon>
        <taxon>Ascomycota</taxon>
        <taxon>Pezizomycotina</taxon>
        <taxon>Eurotiomycetes</taxon>
        <taxon>Chaetothyriomycetidae</taxon>
        <taxon>Chaetothyriales</taxon>
        <taxon>Herpotrichiellaceae</taxon>
        <taxon>Cladophialophora</taxon>
    </lineage>
</organism>
<keyword evidence="3" id="KW-1185">Reference proteome</keyword>
<protein>
    <submittedName>
        <fullName evidence="2">Uncharacterized protein</fullName>
    </submittedName>
</protein>
<dbReference type="GeneID" id="27698362"/>
<accession>A0A0D2HLF4</accession>
<dbReference type="RefSeq" id="XP_016620787.1">
    <property type="nucleotide sequence ID" value="XM_016763174.1"/>
</dbReference>
<dbReference type="HOGENOM" id="CLU_1749430_0_0_1"/>
<dbReference type="AlphaFoldDB" id="A0A0D2HLF4"/>
<name>A0A0D2HLF4_CLAB1</name>
<reference evidence="2" key="1">
    <citation type="submission" date="2015-01" db="EMBL/GenBank/DDBJ databases">
        <title>The Genome Sequence of Cladophialophora bantiana CBS 173.52.</title>
        <authorList>
            <consortium name="The Broad Institute Genomics Platform"/>
            <person name="Cuomo C."/>
            <person name="de Hoog S."/>
            <person name="Gorbushina A."/>
            <person name="Stielow B."/>
            <person name="Teixiera M."/>
            <person name="Abouelleil A."/>
            <person name="Chapman S.B."/>
            <person name="Priest M."/>
            <person name="Young S.K."/>
            <person name="Wortman J."/>
            <person name="Nusbaum C."/>
            <person name="Birren B."/>
        </authorList>
    </citation>
    <scope>NUCLEOTIDE SEQUENCE [LARGE SCALE GENOMIC DNA]</scope>
    <source>
        <strain evidence="2">CBS 173.52</strain>
    </source>
</reference>
<dbReference type="Proteomes" id="UP000053789">
    <property type="component" value="Unassembled WGS sequence"/>
</dbReference>
<evidence type="ECO:0000313" key="3">
    <source>
        <dbReference type="Proteomes" id="UP000053789"/>
    </source>
</evidence>
<proteinExistence type="predicted"/>
<feature type="compositionally biased region" description="Basic and acidic residues" evidence="1">
    <location>
        <begin position="44"/>
        <end position="54"/>
    </location>
</feature>
<evidence type="ECO:0000313" key="2">
    <source>
        <dbReference type="EMBL" id="KIW94118.1"/>
    </source>
</evidence>
<sequence>MCVSPTIRIYILLDKHSGSFFSYPRQPHHAQRNITQHSSTSPKRFTDISSKKTTTEVSDTSTPTDRPITIYYMPPNSTTAKLLVILDKVGASFRGSRKRLSDLFQEWYMFEPKSPKADVWRGMSYLPYGMETSTEAAEAFEMANFGSVK</sequence>
<dbReference type="VEuPathDB" id="FungiDB:Z519_05434"/>
<evidence type="ECO:0000256" key="1">
    <source>
        <dbReference type="SAM" id="MobiDB-lite"/>
    </source>
</evidence>
<feature type="region of interest" description="Disordered" evidence="1">
    <location>
        <begin position="25"/>
        <end position="61"/>
    </location>
</feature>
<dbReference type="EMBL" id="KN846986">
    <property type="protein sequence ID" value="KIW94118.1"/>
    <property type="molecule type" value="Genomic_DNA"/>
</dbReference>
<feature type="compositionally biased region" description="Polar residues" evidence="1">
    <location>
        <begin position="32"/>
        <end position="43"/>
    </location>
</feature>